<proteinExistence type="inferred from homology"/>
<feature type="binding site" evidence="4">
    <location>
        <position position="479"/>
    </location>
    <ligand>
        <name>(S)-malate</name>
        <dbReference type="ChEBI" id="CHEBI:15589"/>
    </ligand>
</feature>
<keyword evidence="2" id="KW-0560">Oxidoreductase</keyword>
<keyword evidence="5" id="KW-0479">Metal-binding</keyword>
<comment type="similarity">
    <text evidence="1">Belongs to the malic enzymes family.</text>
</comment>
<dbReference type="Gene3D" id="3.40.50.10380">
    <property type="entry name" value="Malic enzyme, N-terminal domain"/>
    <property type="match status" value="1"/>
</dbReference>
<dbReference type="GO" id="GO:0005739">
    <property type="term" value="C:mitochondrion"/>
    <property type="evidence" value="ECO:0007669"/>
    <property type="project" value="TreeGrafter"/>
</dbReference>
<dbReference type="PANTHER" id="PTHR23406:SF32">
    <property type="entry name" value="NADP-DEPENDENT MALIC ENZYME"/>
    <property type="match status" value="1"/>
</dbReference>
<feature type="domain" description="Malic enzyme NAD-binding" evidence="6">
    <location>
        <begin position="292"/>
        <end position="548"/>
    </location>
</feature>
<dbReference type="PIRSF" id="PIRSF000106">
    <property type="entry name" value="ME"/>
    <property type="match status" value="1"/>
</dbReference>
<gene>
    <name evidence="8" type="ORF">KFE25_011010</name>
</gene>
<feature type="active site" description="Proton donor" evidence="3">
    <location>
        <position position="125"/>
    </location>
</feature>
<feature type="active site" description="Proton acceptor" evidence="3">
    <location>
        <position position="196"/>
    </location>
</feature>
<evidence type="ECO:0008006" key="10">
    <source>
        <dbReference type="Google" id="ProtNLM"/>
    </source>
</evidence>
<feature type="binding site" evidence="4">
    <location>
        <position position="178"/>
    </location>
    <ligand>
        <name>(S)-malate</name>
        <dbReference type="ChEBI" id="CHEBI:15589"/>
    </ligand>
</feature>
<evidence type="ECO:0000259" key="7">
    <source>
        <dbReference type="SMART" id="SM01274"/>
    </source>
</evidence>
<name>A0A8J5X796_DIALT</name>
<evidence type="ECO:0000256" key="4">
    <source>
        <dbReference type="PIRSR" id="PIRSR000106-2"/>
    </source>
</evidence>
<dbReference type="GO" id="GO:0004471">
    <property type="term" value="F:malate dehydrogenase (decarboxylating) (NAD+) activity"/>
    <property type="evidence" value="ECO:0007669"/>
    <property type="project" value="TreeGrafter"/>
</dbReference>
<dbReference type="EMBL" id="JAGTXO010000036">
    <property type="protein sequence ID" value="KAG8459961.1"/>
    <property type="molecule type" value="Genomic_DNA"/>
</dbReference>
<dbReference type="SUPFAM" id="SSF53223">
    <property type="entry name" value="Aminoacid dehydrogenase-like, N-terminal domain"/>
    <property type="match status" value="1"/>
</dbReference>
<dbReference type="Proteomes" id="UP000751190">
    <property type="component" value="Unassembled WGS sequence"/>
</dbReference>
<evidence type="ECO:0000313" key="9">
    <source>
        <dbReference type="Proteomes" id="UP000751190"/>
    </source>
</evidence>
<evidence type="ECO:0000256" key="1">
    <source>
        <dbReference type="ARBA" id="ARBA00008785"/>
    </source>
</evidence>
<dbReference type="InterPro" id="IPR046346">
    <property type="entry name" value="Aminoacid_DH-like_N_sf"/>
</dbReference>
<accession>A0A8J5X796</accession>
<dbReference type="InterPro" id="IPR001891">
    <property type="entry name" value="Malic_OxRdtase"/>
</dbReference>
<reference evidence="8" key="1">
    <citation type="submission" date="2021-05" db="EMBL/GenBank/DDBJ databases">
        <title>The genome of the haptophyte Pavlova lutheri (Diacronema luteri, Pavlovales) - a model for lipid biosynthesis in eukaryotic algae.</title>
        <authorList>
            <person name="Hulatt C.J."/>
            <person name="Posewitz M.C."/>
        </authorList>
    </citation>
    <scope>NUCLEOTIDE SEQUENCE</scope>
    <source>
        <strain evidence="8">NIVA-4/92</strain>
    </source>
</reference>
<dbReference type="GO" id="GO:0006108">
    <property type="term" value="P:malate metabolic process"/>
    <property type="evidence" value="ECO:0007669"/>
    <property type="project" value="TreeGrafter"/>
</dbReference>
<dbReference type="InterPro" id="IPR037062">
    <property type="entry name" value="Malic_N_dom_sf"/>
</dbReference>
<dbReference type="GO" id="GO:0051287">
    <property type="term" value="F:NAD binding"/>
    <property type="evidence" value="ECO:0007669"/>
    <property type="project" value="InterPro"/>
</dbReference>
<dbReference type="Pfam" id="PF03949">
    <property type="entry name" value="Malic_M"/>
    <property type="match status" value="1"/>
</dbReference>
<dbReference type="Pfam" id="PF00390">
    <property type="entry name" value="malic"/>
    <property type="match status" value="1"/>
</dbReference>
<dbReference type="PRINTS" id="PR00072">
    <property type="entry name" value="MALOXRDTASE"/>
</dbReference>
<evidence type="ECO:0000256" key="3">
    <source>
        <dbReference type="PIRSR" id="PIRSR000106-1"/>
    </source>
</evidence>
<dbReference type="SMART" id="SM00919">
    <property type="entry name" value="Malic_M"/>
    <property type="match status" value="1"/>
</dbReference>
<dbReference type="AlphaFoldDB" id="A0A8J5X796"/>
<evidence type="ECO:0000256" key="2">
    <source>
        <dbReference type="ARBA" id="ARBA00023002"/>
    </source>
</evidence>
<evidence type="ECO:0000256" key="5">
    <source>
        <dbReference type="PIRSR" id="PIRSR000106-3"/>
    </source>
</evidence>
<feature type="binding site" evidence="4">
    <location>
        <position position="435"/>
    </location>
    <ligand>
        <name>(S)-malate</name>
        <dbReference type="ChEBI" id="CHEBI:15589"/>
    </ligand>
</feature>
<dbReference type="InterPro" id="IPR012301">
    <property type="entry name" value="Malic_N_dom"/>
</dbReference>
<dbReference type="InterPro" id="IPR036291">
    <property type="entry name" value="NAD(P)-bd_dom_sf"/>
</dbReference>
<dbReference type="PANTHER" id="PTHR23406">
    <property type="entry name" value="MALIC ENZYME-RELATED"/>
    <property type="match status" value="1"/>
</dbReference>
<dbReference type="Gene3D" id="3.40.50.720">
    <property type="entry name" value="NAD(P)-binding Rossmann-like Domain"/>
    <property type="match status" value="1"/>
</dbReference>
<comment type="cofactor">
    <cofactor evidence="5">
        <name>Mg(2+)</name>
        <dbReference type="ChEBI" id="CHEBI:18420"/>
    </cofactor>
    <cofactor evidence="5">
        <name>Mn(2+)</name>
        <dbReference type="ChEBI" id="CHEBI:29035"/>
    </cofactor>
    <text evidence="5">Divalent metal cations. Prefers magnesium or manganese.</text>
</comment>
<feature type="domain" description="Malic enzyme N-terminal" evidence="7">
    <location>
        <begin position="102"/>
        <end position="282"/>
    </location>
</feature>
<keyword evidence="9" id="KW-1185">Reference proteome</keyword>
<sequence length="583" mass="63512">MQRASRSRHAVANRARCLSAPASTGFKRFPVLRTQDTGQDLVRNPLFNKGTAFMMSERDRLGIRGLLPPKVLSMDAQLDNEMANIRKLTDPLMKNLAMQDLQDRNETLFHRLLIDNIHELAPVVYTPTVGKVCQHFGDNFRRGRGMYFSSKDKGEMSAMTYNWAAKDIQIVVVTDGSRILGLGDLGANGMGIPIGKLALYCACGGIAPHRVLPVMLDLGTDNLDLLNHPHYLGVQHRRLQGSDYYELLDEFMAAIQTRWPKALIQFEDFSSDKASPILDTYRHDYLCFNDDVQGTGAAVLAGILGSLRQRGKGAAGLLEERVIMCGAGSAGMGILKQLLDAMQVHGISRDEAAKALYLVDYTGCVGSSTERDELTRQQVAASKGALDGAKLPALIEAVRPTMIIGCTGKGGLFTEEVVSKMAAASDRPAIFALSNPTANSECTAEEAYVWSKGRAIYASGSPMAEVILDGKKLIPSQCNNMYIFPGVGLGASLAGSKRVTDRMFIKAAEAVADSISDAELAEGRVFPQLTTIREVSKAVAIAVYQSAIDEDVATIYPKERETIVENVNRRFYDPSYVTLARGE</sequence>
<dbReference type="CDD" id="cd05312">
    <property type="entry name" value="NAD_bind_1_malic_enz"/>
    <property type="match status" value="1"/>
</dbReference>
<feature type="binding site" evidence="5">
    <location>
        <position position="291"/>
    </location>
    <ligand>
        <name>a divalent metal cation</name>
        <dbReference type="ChEBI" id="CHEBI:60240"/>
    </ligand>
</feature>
<evidence type="ECO:0000313" key="8">
    <source>
        <dbReference type="EMBL" id="KAG8459961.1"/>
    </source>
</evidence>
<organism evidence="8 9">
    <name type="scientific">Diacronema lutheri</name>
    <name type="common">Unicellular marine alga</name>
    <name type="synonym">Monochrysis lutheri</name>
    <dbReference type="NCBI Taxonomy" id="2081491"/>
    <lineage>
        <taxon>Eukaryota</taxon>
        <taxon>Haptista</taxon>
        <taxon>Haptophyta</taxon>
        <taxon>Pavlovophyceae</taxon>
        <taxon>Pavlovales</taxon>
        <taxon>Pavlovaceae</taxon>
        <taxon>Diacronema</taxon>
    </lineage>
</organism>
<feature type="binding site" evidence="5">
    <location>
        <position position="268"/>
    </location>
    <ligand>
        <name>a divalent metal cation</name>
        <dbReference type="ChEBI" id="CHEBI:60240"/>
    </ligand>
</feature>
<dbReference type="SUPFAM" id="SSF51735">
    <property type="entry name" value="NAD(P)-binding Rossmann-fold domains"/>
    <property type="match status" value="1"/>
</dbReference>
<dbReference type="GO" id="GO:0046872">
    <property type="term" value="F:metal ion binding"/>
    <property type="evidence" value="ECO:0007669"/>
    <property type="project" value="UniProtKB-KW"/>
</dbReference>
<evidence type="ECO:0000259" key="6">
    <source>
        <dbReference type="SMART" id="SM00919"/>
    </source>
</evidence>
<feature type="binding site" evidence="5">
    <location>
        <position position="267"/>
    </location>
    <ligand>
        <name>a divalent metal cation</name>
        <dbReference type="ChEBI" id="CHEBI:60240"/>
    </ligand>
</feature>
<comment type="caution">
    <text evidence="8">The sequence shown here is derived from an EMBL/GenBank/DDBJ whole genome shotgun (WGS) entry which is preliminary data.</text>
</comment>
<dbReference type="OrthoDB" id="5365701at2759"/>
<dbReference type="OMA" id="YPNMVVQ"/>
<protein>
    <recommendedName>
        <fullName evidence="10">Malic enzyme</fullName>
    </recommendedName>
</protein>
<dbReference type="InterPro" id="IPR012302">
    <property type="entry name" value="Malic_NAD-bd"/>
</dbReference>
<dbReference type="SMART" id="SM01274">
    <property type="entry name" value="malic"/>
    <property type="match status" value="1"/>
</dbReference>
<dbReference type="NCBIfam" id="NF010052">
    <property type="entry name" value="PRK13529.1"/>
    <property type="match status" value="1"/>
</dbReference>